<dbReference type="EMBL" id="KZ663333">
    <property type="protein sequence ID" value="PPS13575.1"/>
    <property type="molecule type" value="Genomic_DNA"/>
</dbReference>
<evidence type="ECO:0000313" key="1">
    <source>
        <dbReference type="EMBL" id="PPS13575.1"/>
    </source>
</evidence>
<accession>A0A2P5YDB7</accession>
<dbReference type="OrthoDB" id="1743559at2759"/>
<gene>
    <name evidence="1" type="ORF">GOBAR_AA07006</name>
</gene>
<reference evidence="1 2" key="1">
    <citation type="submission" date="2015-01" db="EMBL/GenBank/DDBJ databases">
        <title>Genome of allotetraploid Gossypium barbadense reveals genomic plasticity and fiber elongation in cotton evolution.</title>
        <authorList>
            <person name="Chen X."/>
            <person name="Liu X."/>
            <person name="Zhao B."/>
            <person name="Zheng H."/>
            <person name="Hu Y."/>
            <person name="Lu G."/>
            <person name="Yang C."/>
            <person name="Chen J."/>
            <person name="Shan C."/>
            <person name="Zhang L."/>
            <person name="Zhou Y."/>
            <person name="Wang L."/>
            <person name="Guo W."/>
            <person name="Bai Y."/>
            <person name="Ruan J."/>
            <person name="Shangguan X."/>
            <person name="Mao Y."/>
            <person name="Jiang J."/>
            <person name="Zhu Y."/>
            <person name="Lei J."/>
            <person name="Kang H."/>
            <person name="Chen S."/>
            <person name="He X."/>
            <person name="Wang R."/>
            <person name="Wang Y."/>
            <person name="Chen J."/>
            <person name="Wang L."/>
            <person name="Yu S."/>
            <person name="Wang B."/>
            <person name="Wei J."/>
            <person name="Song S."/>
            <person name="Lu X."/>
            <person name="Gao Z."/>
            <person name="Gu W."/>
            <person name="Deng X."/>
            <person name="Ma D."/>
            <person name="Wang S."/>
            <person name="Liang W."/>
            <person name="Fang L."/>
            <person name="Cai C."/>
            <person name="Zhu X."/>
            <person name="Zhou B."/>
            <person name="Zhang Y."/>
            <person name="Chen Z."/>
            <person name="Xu S."/>
            <person name="Zhu R."/>
            <person name="Wang S."/>
            <person name="Zhang T."/>
            <person name="Zhao G."/>
        </authorList>
    </citation>
    <scope>NUCLEOTIDE SEQUENCE [LARGE SCALE GENOMIC DNA]</scope>
    <source>
        <strain evidence="2">cv. Xinhai21</strain>
        <tissue evidence="1">Leaf</tissue>
    </source>
</reference>
<organism evidence="1 2">
    <name type="scientific">Gossypium barbadense</name>
    <name type="common">Sea Island cotton</name>
    <name type="synonym">Hibiscus barbadensis</name>
    <dbReference type="NCBI Taxonomy" id="3634"/>
    <lineage>
        <taxon>Eukaryota</taxon>
        <taxon>Viridiplantae</taxon>
        <taxon>Streptophyta</taxon>
        <taxon>Embryophyta</taxon>
        <taxon>Tracheophyta</taxon>
        <taxon>Spermatophyta</taxon>
        <taxon>Magnoliopsida</taxon>
        <taxon>eudicotyledons</taxon>
        <taxon>Gunneridae</taxon>
        <taxon>Pentapetalae</taxon>
        <taxon>rosids</taxon>
        <taxon>malvids</taxon>
        <taxon>Malvales</taxon>
        <taxon>Malvaceae</taxon>
        <taxon>Malvoideae</taxon>
        <taxon>Gossypium</taxon>
    </lineage>
</organism>
<name>A0A2P5YDB7_GOSBA</name>
<proteinExistence type="predicted"/>
<dbReference type="AlphaFoldDB" id="A0A2P5YDB7"/>
<dbReference type="Proteomes" id="UP000239757">
    <property type="component" value="Unassembled WGS sequence"/>
</dbReference>
<protein>
    <submittedName>
        <fullName evidence="1">Uncharacterized protein</fullName>
    </submittedName>
</protein>
<evidence type="ECO:0000313" key="2">
    <source>
        <dbReference type="Proteomes" id="UP000239757"/>
    </source>
</evidence>
<sequence>MADVEGNFQGQSLEDVEEKEAVKLKALVSRTGESLENCLVDADRIKAGGPWNFNSHLLILQKLHDEDNPKTVPLNTVDFWVLIQDVPHGFSSKSVARQMGNFIGQFIDYDCKAINLGYIRACRGSFQQVVEGGGGGAPGIEWRNFRGNASVMGNMWATLVRLSNRQLRQRKMGHQMGFRVVVLMMLWGKMIQCLMGKAYSGLAFTLANSEGNNNGNGDEYQNEISAGLAQRASQKY</sequence>